<dbReference type="AlphaFoldDB" id="A0AAV3ZGR1"/>
<accession>A0AAV3ZGR1</accession>
<keyword evidence="2" id="KW-1185">Reference proteome</keyword>
<evidence type="ECO:0000313" key="1">
    <source>
        <dbReference type="EMBL" id="GFN94501.1"/>
    </source>
</evidence>
<organism evidence="1 2">
    <name type="scientific">Plakobranchus ocellatus</name>
    <dbReference type="NCBI Taxonomy" id="259542"/>
    <lineage>
        <taxon>Eukaryota</taxon>
        <taxon>Metazoa</taxon>
        <taxon>Spiralia</taxon>
        <taxon>Lophotrochozoa</taxon>
        <taxon>Mollusca</taxon>
        <taxon>Gastropoda</taxon>
        <taxon>Heterobranchia</taxon>
        <taxon>Euthyneura</taxon>
        <taxon>Panpulmonata</taxon>
        <taxon>Sacoglossa</taxon>
        <taxon>Placobranchoidea</taxon>
        <taxon>Plakobranchidae</taxon>
        <taxon>Plakobranchus</taxon>
    </lineage>
</organism>
<dbReference type="Proteomes" id="UP000735302">
    <property type="component" value="Unassembled WGS sequence"/>
</dbReference>
<evidence type="ECO:0000313" key="2">
    <source>
        <dbReference type="Proteomes" id="UP000735302"/>
    </source>
</evidence>
<sequence length="174" mass="19463">MLQLLCYDNLRNKTGLVVPAAMNEIFARHVLATTKQEPGQNLVEFLQKLRALAKDCDFKQVTAEQNKKDFIRDAFICGLSSNHIRQRLLENNTLDLVTAFEKARSLEMAEKQSQTYHLPPTSVPCGGATSCPQTDSMEHSGESNIPVTAAVSAKCFFCGFQRHPRFKCPAKEET</sequence>
<comment type="caution">
    <text evidence="1">The sequence shown here is derived from an EMBL/GenBank/DDBJ whole genome shotgun (WGS) entry which is preliminary data.</text>
</comment>
<reference evidence="1 2" key="1">
    <citation type="journal article" date="2021" name="Elife">
        <title>Chloroplast acquisition without the gene transfer in kleptoplastic sea slugs, Plakobranchus ocellatus.</title>
        <authorList>
            <person name="Maeda T."/>
            <person name="Takahashi S."/>
            <person name="Yoshida T."/>
            <person name="Shimamura S."/>
            <person name="Takaki Y."/>
            <person name="Nagai Y."/>
            <person name="Toyoda A."/>
            <person name="Suzuki Y."/>
            <person name="Arimoto A."/>
            <person name="Ishii H."/>
            <person name="Satoh N."/>
            <person name="Nishiyama T."/>
            <person name="Hasebe M."/>
            <person name="Maruyama T."/>
            <person name="Minagawa J."/>
            <person name="Obokata J."/>
            <person name="Shigenobu S."/>
        </authorList>
    </citation>
    <scope>NUCLEOTIDE SEQUENCE [LARGE SCALE GENOMIC DNA]</scope>
</reference>
<proteinExistence type="predicted"/>
<dbReference type="EMBL" id="BLXT01002457">
    <property type="protein sequence ID" value="GFN94501.1"/>
    <property type="molecule type" value="Genomic_DNA"/>
</dbReference>
<name>A0AAV3ZGR1_9GAST</name>
<gene>
    <name evidence="1" type="ORF">PoB_002100700</name>
</gene>
<protein>
    <submittedName>
        <fullName evidence="1">Retrovirus-related pol polyprotein from transposon 17.6</fullName>
    </submittedName>
</protein>
<dbReference type="PANTHER" id="PTHR33198">
    <property type="entry name" value="ANK_REP_REGION DOMAIN-CONTAINING PROTEIN-RELATED"/>
    <property type="match status" value="1"/>
</dbReference>